<dbReference type="SUPFAM" id="SSF158472">
    <property type="entry name" value="HAMP domain-like"/>
    <property type="match status" value="1"/>
</dbReference>
<evidence type="ECO:0000256" key="1">
    <source>
        <dbReference type="ARBA" id="ARBA00004651"/>
    </source>
</evidence>
<evidence type="ECO:0000259" key="8">
    <source>
        <dbReference type="PROSITE" id="PS50885"/>
    </source>
</evidence>
<feature type="domain" description="HAMP" evidence="8">
    <location>
        <begin position="198"/>
        <end position="251"/>
    </location>
</feature>
<dbReference type="PROSITE" id="PS50885">
    <property type="entry name" value="HAMP"/>
    <property type="match status" value="1"/>
</dbReference>
<keyword evidence="7" id="KW-0812">Transmembrane</keyword>
<dbReference type="InterPro" id="IPR050640">
    <property type="entry name" value="Bact_2-comp_sensor_kinase"/>
</dbReference>
<keyword evidence="7" id="KW-1133">Transmembrane helix</keyword>
<dbReference type="Gene3D" id="6.10.340.10">
    <property type="match status" value="1"/>
</dbReference>
<keyword evidence="2" id="KW-1003">Cell membrane</keyword>
<dbReference type="CDD" id="cd06225">
    <property type="entry name" value="HAMP"/>
    <property type="match status" value="1"/>
</dbReference>
<protein>
    <submittedName>
        <fullName evidence="9">HAMP domain-containing protein</fullName>
    </submittedName>
</protein>
<gene>
    <name evidence="9" type="ORF">E2K98_22410</name>
</gene>
<feature type="transmembrane region" description="Helical" evidence="7">
    <location>
        <begin position="9"/>
        <end position="28"/>
    </location>
</feature>
<evidence type="ECO:0000256" key="3">
    <source>
        <dbReference type="ARBA" id="ARBA00022553"/>
    </source>
</evidence>
<dbReference type="AlphaFoldDB" id="A0A4R5VMS0"/>
<dbReference type="SUPFAM" id="SSF55874">
    <property type="entry name" value="ATPase domain of HSP90 chaperone/DNA topoisomerase II/histidine kinase"/>
    <property type="match status" value="1"/>
</dbReference>
<evidence type="ECO:0000313" key="10">
    <source>
        <dbReference type="Proteomes" id="UP000295132"/>
    </source>
</evidence>
<dbReference type="Pfam" id="PF06580">
    <property type="entry name" value="His_kinase"/>
    <property type="match status" value="1"/>
</dbReference>
<dbReference type="InterPro" id="IPR003660">
    <property type="entry name" value="HAMP_dom"/>
</dbReference>
<keyword evidence="3" id="KW-0597">Phosphoprotein</keyword>
<dbReference type="PANTHER" id="PTHR34220:SF7">
    <property type="entry name" value="SENSOR HISTIDINE KINASE YPDA"/>
    <property type="match status" value="1"/>
</dbReference>
<evidence type="ECO:0000256" key="7">
    <source>
        <dbReference type="SAM" id="Phobius"/>
    </source>
</evidence>
<feature type="transmembrane region" description="Helical" evidence="7">
    <location>
        <begin position="173"/>
        <end position="196"/>
    </location>
</feature>
<dbReference type="GO" id="GO:0000155">
    <property type="term" value="F:phosphorelay sensor kinase activity"/>
    <property type="evidence" value="ECO:0007669"/>
    <property type="project" value="InterPro"/>
</dbReference>
<evidence type="ECO:0000256" key="6">
    <source>
        <dbReference type="ARBA" id="ARBA00023136"/>
    </source>
</evidence>
<dbReference type="Pfam" id="PF00672">
    <property type="entry name" value="HAMP"/>
    <property type="match status" value="1"/>
</dbReference>
<dbReference type="GO" id="GO:0005886">
    <property type="term" value="C:plasma membrane"/>
    <property type="evidence" value="ECO:0007669"/>
    <property type="project" value="UniProtKB-SubCell"/>
</dbReference>
<dbReference type="Gene3D" id="3.30.565.10">
    <property type="entry name" value="Histidine kinase-like ATPase, C-terminal domain"/>
    <property type="match status" value="1"/>
</dbReference>
<accession>A0A4R5VMS0</accession>
<keyword evidence="6 7" id="KW-0472">Membrane</keyword>
<sequence length="487" mass="56590">MLFRIRSKLLLYFIVLVVLLTSIGFYFYNSSEKLVVEYDNSFEQFLLLNDISKRTNQITESLHAYILDKEERYLEDYTAKKTKLLKDQKRLYQDINTNDITLVNYKNMIDSFLEECDSSIHFFQKDDINRYSNHYNEALKIASFLQESTLSLLNNKLTDYQKFYGEIELQNHYYKLMAISLFAATFFLSTLLALWISGGITKPIRQLSKAAKEISKGNFSGEDIKVSTNDELKLLTETFNQMRTNIRQLVIEIKQKSELDKLLKELELKSLQNQINPHFLFNTLNTVSKMAYLEDAEETSRLIEAVAALLRYNLGDLNKASTLRDEVRVVKEYFYIQQTRFGERIQFKTDIQEDCLDIEMPSLILQPLVENAFIHGVEEYEENAVISLNIYRLVDRIFVEVKDNGGGMDAATKKKLQDYVQGIEKEENFELEKSTGHSTGIGVKNVIKRLQLFYQRNKIVEIESELEKGTTFRLVLPDEGEGGGERA</sequence>
<dbReference type="InterPro" id="IPR036890">
    <property type="entry name" value="HATPase_C_sf"/>
</dbReference>
<comment type="subcellular location">
    <subcellularLocation>
        <location evidence="1">Cell membrane</location>
        <topology evidence="1">Multi-pass membrane protein</topology>
    </subcellularLocation>
</comment>
<comment type="caution">
    <text evidence="9">The sequence shown here is derived from an EMBL/GenBank/DDBJ whole genome shotgun (WGS) entry which is preliminary data.</text>
</comment>
<dbReference type="RefSeq" id="WP_133338132.1">
    <property type="nucleotide sequence ID" value="NZ_SMYO01000012.1"/>
</dbReference>
<dbReference type="Pfam" id="PF02518">
    <property type="entry name" value="HATPase_c"/>
    <property type="match status" value="1"/>
</dbReference>
<reference evidence="9 10" key="1">
    <citation type="submission" date="2019-03" db="EMBL/GenBank/DDBJ databases">
        <title>Bacillus niacini sp. nov. a Nicotinate-Metabolizing Mesophile Isolated from Soil.</title>
        <authorList>
            <person name="Zhang G."/>
        </authorList>
    </citation>
    <scope>NUCLEOTIDE SEQUENCE [LARGE SCALE GENOMIC DNA]</scope>
    <source>
        <strain evidence="9 10">WN066</strain>
    </source>
</reference>
<evidence type="ECO:0000256" key="2">
    <source>
        <dbReference type="ARBA" id="ARBA00022475"/>
    </source>
</evidence>
<evidence type="ECO:0000313" key="9">
    <source>
        <dbReference type="EMBL" id="TDK58606.1"/>
    </source>
</evidence>
<organism evidence="9 10">
    <name type="scientific">Bacillus salipaludis</name>
    <dbReference type="NCBI Taxonomy" id="2547811"/>
    <lineage>
        <taxon>Bacteria</taxon>
        <taxon>Bacillati</taxon>
        <taxon>Bacillota</taxon>
        <taxon>Bacilli</taxon>
        <taxon>Bacillales</taxon>
        <taxon>Bacillaceae</taxon>
        <taxon>Bacillus</taxon>
    </lineage>
</organism>
<evidence type="ECO:0000256" key="5">
    <source>
        <dbReference type="ARBA" id="ARBA00022777"/>
    </source>
</evidence>
<dbReference type="SMART" id="SM00304">
    <property type="entry name" value="HAMP"/>
    <property type="match status" value="1"/>
</dbReference>
<keyword evidence="5" id="KW-0418">Kinase</keyword>
<dbReference type="InterPro" id="IPR003594">
    <property type="entry name" value="HATPase_dom"/>
</dbReference>
<evidence type="ECO:0000256" key="4">
    <source>
        <dbReference type="ARBA" id="ARBA00022679"/>
    </source>
</evidence>
<keyword evidence="4" id="KW-0808">Transferase</keyword>
<name>A0A4R5VMS0_9BACI</name>
<dbReference type="InterPro" id="IPR010559">
    <property type="entry name" value="Sig_transdc_His_kin_internal"/>
</dbReference>
<dbReference type="PANTHER" id="PTHR34220">
    <property type="entry name" value="SENSOR HISTIDINE KINASE YPDA"/>
    <property type="match status" value="1"/>
</dbReference>
<dbReference type="EMBL" id="SMYO01000012">
    <property type="protein sequence ID" value="TDK58606.1"/>
    <property type="molecule type" value="Genomic_DNA"/>
</dbReference>
<proteinExistence type="predicted"/>
<dbReference type="Proteomes" id="UP000295132">
    <property type="component" value="Unassembled WGS sequence"/>
</dbReference>